<dbReference type="GO" id="GO:0005737">
    <property type="term" value="C:cytoplasm"/>
    <property type="evidence" value="ECO:0007669"/>
    <property type="project" value="TreeGrafter"/>
</dbReference>
<dbReference type="SUPFAM" id="SSF52058">
    <property type="entry name" value="L domain-like"/>
    <property type="match status" value="1"/>
</dbReference>
<comment type="caution">
    <text evidence="3">The sequence shown here is derived from an EMBL/GenBank/DDBJ whole genome shotgun (WGS) entry which is preliminary data.</text>
</comment>
<accession>A0A8S4PW67</accession>
<dbReference type="InterPro" id="IPR032675">
    <property type="entry name" value="LRR_dom_sf"/>
</dbReference>
<keyword evidence="4" id="KW-1185">Reference proteome</keyword>
<protein>
    <recommendedName>
        <fullName evidence="5">Leucine-rich repeat-containing protein 61</fullName>
    </recommendedName>
</protein>
<evidence type="ECO:0000313" key="3">
    <source>
        <dbReference type="EMBL" id="CAH1795828.1"/>
    </source>
</evidence>
<proteinExistence type="predicted"/>
<gene>
    <name evidence="3" type="ORF">OFUS_LOCUS20312</name>
</gene>
<dbReference type="AlphaFoldDB" id="A0A8S4PW67"/>
<dbReference type="InterPro" id="IPR001611">
    <property type="entry name" value="Leu-rich_rpt"/>
</dbReference>
<dbReference type="PANTHER" id="PTHR18849:SF8">
    <property type="entry name" value="LEUCINE-RICH REPEAT-CONTAINING PROTEIN 61"/>
    <property type="match status" value="1"/>
</dbReference>
<evidence type="ECO:0000256" key="1">
    <source>
        <dbReference type="ARBA" id="ARBA00022614"/>
    </source>
</evidence>
<dbReference type="Gene3D" id="3.80.10.10">
    <property type="entry name" value="Ribonuclease Inhibitor"/>
    <property type="match status" value="1"/>
</dbReference>
<sequence length="254" mass="28215">MAAGDGRITKQMLKCRTGEFDLESIHTLDLKEMDIGDLGCLGECTGLERLDLSRNDVTRLYALASLTNLITLNLSANRICSLEGLQALDNLESLNLAGNLLGSVGDLRCLSSLEKLTDLRLRDTIHDIANPMCMSLTYKKDVPTILPTLQVLDGERLSGKGSELFKLCNEIDQTLEDGKPRDGPVKEYPKAQPWVPKDYWTKKSKKMDGFENSSIHDAEEQLKELLGSCRVLSEQAEESVYSSLMRNTTSLENT</sequence>
<dbReference type="OrthoDB" id="433501at2759"/>
<organism evidence="3 4">
    <name type="scientific">Owenia fusiformis</name>
    <name type="common">Polychaete worm</name>
    <dbReference type="NCBI Taxonomy" id="6347"/>
    <lineage>
        <taxon>Eukaryota</taxon>
        <taxon>Metazoa</taxon>
        <taxon>Spiralia</taxon>
        <taxon>Lophotrochozoa</taxon>
        <taxon>Annelida</taxon>
        <taxon>Polychaeta</taxon>
        <taxon>Sedentaria</taxon>
        <taxon>Canalipalpata</taxon>
        <taxon>Sabellida</taxon>
        <taxon>Oweniida</taxon>
        <taxon>Oweniidae</taxon>
        <taxon>Owenia</taxon>
    </lineage>
</organism>
<evidence type="ECO:0008006" key="5">
    <source>
        <dbReference type="Google" id="ProtNLM"/>
    </source>
</evidence>
<name>A0A8S4PW67_OWEFU</name>
<evidence type="ECO:0000313" key="4">
    <source>
        <dbReference type="Proteomes" id="UP000749559"/>
    </source>
</evidence>
<evidence type="ECO:0000256" key="2">
    <source>
        <dbReference type="ARBA" id="ARBA00022737"/>
    </source>
</evidence>
<reference evidence="3" key="1">
    <citation type="submission" date="2022-03" db="EMBL/GenBank/DDBJ databases">
        <authorList>
            <person name="Martin C."/>
        </authorList>
    </citation>
    <scope>NUCLEOTIDE SEQUENCE</scope>
</reference>
<dbReference type="PANTHER" id="PTHR18849">
    <property type="entry name" value="LEUCINE RICH REPEAT PROTEIN"/>
    <property type="match status" value="1"/>
</dbReference>
<dbReference type="EMBL" id="CAIIXF020000010">
    <property type="protein sequence ID" value="CAH1795828.1"/>
    <property type="molecule type" value="Genomic_DNA"/>
</dbReference>
<dbReference type="GO" id="GO:0036158">
    <property type="term" value="P:outer dynein arm assembly"/>
    <property type="evidence" value="ECO:0007669"/>
    <property type="project" value="TreeGrafter"/>
</dbReference>
<dbReference type="Pfam" id="PF14580">
    <property type="entry name" value="LRR_9"/>
    <property type="match status" value="1"/>
</dbReference>
<keyword evidence="1" id="KW-0433">Leucine-rich repeat</keyword>
<keyword evidence="2" id="KW-0677">Repeat</keyword>
<dbReference type="Proteomes" id="UP000749559">
    <property type="component" value="Unassembled WGS sequence"/>
</dbReference>
<dbReference type="PROSITE" id="PS51450">
    <property type="entry name" value="LRR"/>
    <property type="match status" value="3"/>
</dbReference>